<gene>
    <name evidence="2" type="ORF">POCTA_138.1.T0440058</name>
</gene>
<evidence type="ECO:0000256" key="1">
    <source>
        <dbReference type="SAM" id="MobiDB-lite"/>
    </source>
</evidence>
<proteinExistence type="predicted"/>
<keyword evidence="3" id="KW-1185">Reference proteome</keyword>
<organism evidence="2 3">
    <name type="scientific">Paramecium octaurelia</name>
    <dbReference type="NCBI Taxonomy" id="43137"/>
    <lineage>
        <taxon>Eukaryota</taxon>
        <taxon>Sar</taxon>
        <taxon>Alveolata</taxon>
        <taxon>Ciliophora</taxon>
        <taxon>Intramacronucleata</taxon>
        <taxon>Oligohymenophorea</taxon>
        <taxon>Peniculida</taxon>
        <taxon>Parameciidae</taxon>
        <taxon>Paramecium</taxon>
    </lineage>
</organism>
<feature type="compositionally biased region" description="Polar residues" evidence="1">
    <location>
        <begin position="566"/>
        <end position="575"/>
    </location>
</feature>
<feature type="region of interest" description="Disordered" evidence="1">
    <location>
        <begin position="566"/>
        <end position="590"/>
    </location>
</feature>
<name>A0A8S1UI24_PAROT</name>
<dbReference type="AlphaFoldDB" id="A0A8S1UI24"/>
<comment type="caution">
    <text evidence="2">The sequence shown here is derived from an EMBL/GenBank/DDBJ whole genome shotgun (WGS) entry which is preliminary data.</text>
</comment>
<dbReference type="OMA" id="FLSNCYF"/>
<dbReference type="Proteomes" id="UP000683925">
    <property type="component" value="Unassembled WGS sequence"/>
</dbReference>
<accession>A0A8S1UI24</accession>
<protein>
    <submittedName>
        <fullName evidence="2">Uncharacterized protein</fullName>
    </submittedName>
</protein>
<evidence type="ECO:0000313" key="3">
    <source>
        <dbReference type="Proteomes" id="UP000683925"/>
    </source>
</evidence>
<dbReference type="EMBL" id="CAJJDP010000044">
    <property type="protein sequence ID" value="CAD8163847.1"/>
    <property type="molecule type" value="Genomic_DNA"/>
</dbReference>
<sequence length="590" mass="68528">MMKYSFDAFKNKQQMNLNGPMKEEQGFAPNNSQSKQVFGELKMPLETVFKNIPHLIMPFVTIRKFNSIDKKIDDFCLGYYIQLFDLNKISIQSFGLEGIFVIPNCKQKSPSQFKTFKIFYSMINLFKSENHKNKLITKLIRKLEQQNQDVIKCWNSQELVYAGRWEDEGSTNAFIEAMMVLFPDSYLVKLEQIFQILCAILKLILVNDSKLSIPVNNIGNEIKQVACKVDLSLSFSQMLEISTNEDEDEINPQVDQHDQKGLNSENNSSQNTISIEDYLQDIFKDLLGVKLGENDMKEKIQKLLTQYSGTQTAYGLNSNRIIGFAQFLYSALIKSFFNDLGQACSNYSSSDKIGEAAFFRFSDIINGEKKANPFLSNCYFNNLQRDFMQLWFEIIKNPNNNQQYKTQLEDLENNTKILVKQNDQSSIRTFFNNAIIQKKGSNLIVEITYQSISRTFHDFEDFQEVNKFDIDEHDKQILSNSNNQYLISQEKQPQKETPQIEIPQKEIACVVSEILKNYANVQKIENRKYIYEIGQKRLNDLLTIYINDIKEQYSQDRRIMRLQNNCNSKSHSEGTSPDEAPNQDSQKQQQ</sequence>
<dbReference type="OrthoDB" id="312340at2759"/>
<reference evidence="2" key="1">
    <citation type="submission" date="2021-01" db="EMBL/GenBank/DDBJ databases">
        <authorList>
            <consortium name="Genoscope - CEA"/>
            <person name="William W."/>
        </authorList>
    </citation>
    <scope>NUCLEOTIDE SEQUENCE</scope>
</reference>
<evidence type="ECO:0000313" key="2">
    <source>
        <dbReference type="EMBL" id="CAD8163847.1"/>
    </source>
</evidence>
<feature type="region of interest" description="Disordered" evidence="1">
    <location>
        <begin position="244"/>
        <end position="269"/>
    </location>
</feature>